<dbReference type="EC" id="2.7.8.15" evidence="5"/>
<dbReference type="OMA" id="LPHFNAR"/>
<evidence type="ECO:0000256" key="17">
    <source>
        <dbReference type="ARBA" id="ARBA00044717"/>
    </source>
</evidence>
<dbReference type="Pfam" id="PF00953">
    <property type="entry name" value="Glycos_transf_4"/>
    <property type="match status" value="1"/>
</dbReference>
<dbReference type="Proteomes" id="UP000051952">
    <property type="component" value="Unassembled WGS sequence"/>
</dbReference>
<protein>
    <recommendedName>
        <fullName evidence="6">UDP-N-acetylglucosamine--dolichyl-phosphate N-acetylglucosaminephosphotransferase</fullName>
        <ecNumber evidence="5">2.7.8.15</ecNumber>
    </recommendedName>
    <alternativeName>
        <fullName evidence="15">GlcNAc-1-P transferase</fullName>
    </alternativeName>
    <alternativeName>
        <fullName evidence="16">N-acetylglucosamine-1-phosphate transferase</fullName>
    </alternativeName>
</protein>
<comment type="catalytic activity">
    <reaction evidence="18">
        <text>a di-trans,poly-cis-dolichyl phosphate + UDP-N-acetyl-alpha-D-glucosamine = an N-acetyl-alpha-D-glucosaminyl-diphospho-di-trans,poly-cis-dolichol + UMP</text>
        <dbReference type="Rhea" id="RHEA:13289"/>
        <dbReference type="Rhea" id="RHEA-COMP:19498"/>
        <dbReference type="Rhea" id="RHEA-COMP:19507"/>
        <dbReference type="ChEBI" id="CHEBI:57683"/>
        <dbReference type="ChEBI" id="CHEBI:57705"/>
        <dbReference type="ChEBI" id="CHEBI:57865"/>
        <dbReference type="ChEBI" id="CHEBI:58427"/>
        <dbReference type="EC" id="2.7.8.15"/>
    </reaction>
    <physiologicalReaction direction="left-to-right" evidence="18">
        <dbReference type="Rhea" id="RHEA:13290"/>
    </physiologicalReaction>
</comment>
<evidence type="ECO:0000256" key="15">
    <source>
        <dbReference type="ARBA" id="ARBA00029567"/>
    </source>
</evidence>
<sequence length="384" mass="42620">MEQEILHGIENSVRPISIAAVLSVIGYFVSMRFIPPVMQILFDRNIYGIDINKTTVETRQQFSKARKSGAEFSDTFKKLVVPESLGIVVGGIYLCAVLLALILAGVPLTKANGAVTTIAVMLLLGFVDDVLDVRWRYKLILSVFGAMPLIMGYEGALSVAVPIPLRDYIGSAFLYIGPLYLVYLVAVCVFCTNSINILAGVNGVEVGQSLVIGIASLVYNLVQLRHVDDQTTTEQHRVAIVLLLPFIGVSFALWKFNRYPSRVFVGDSYTYFAGTVLAVAGITAVYSKTLLLLFIPQIINFVISLPQLFHIIECPRHRVPRWIPERNVLTNSRNGTILNALLMVFGDMHERRLTNVVIVFQIVCSVLAFYIRYVLAGLVFERVV</sequence>
<evidence type="ECO:0000256" key="5">
    <source>
        <dbReference type="ARBA" id="ARBA00013225"/>
    </source>
</evidence>
<proteinExistence type="inferred from homology"/>
<keyword evidence="11" id="KW-0256">Endoplasmic reticulum</keyword>
<keyword evidence="9 19" id="KW-0812">Transmembrane</keyword>
<dbReference type="EMBL" id="CYKH01000046">
    <property type="protein sequence ID" value="CUE64812.1"/>
    <property type="molecule type" value="Genomic_DNA"/>
</dbReference>
<evidence type="ECO:0000256" key="14">
    <source>
        <dbReference type="ARBA" id="ARBA00023136"/>
    </source>
</evidence>
<evidence type="ECO:0000256" key="12">
    <source>
        <dbReference type="ARBA" id="ARBA00022842"/>
    </source>
</evidence>
<keyword evidence="14 19" id="KW-0472">Membrane</keyword>
<feature type="transmembrane region" description="Helical" evidence="19">
    <location>
        <begin position="16"/>
        <end position="34"/>
    </location>
</feature>
<dbReference type="PANTHER" id="PTHR10571:SF0">
    <property type="entry name" value="UDP-N-ACETYLGLUCOSAMINE--DOLICHYL-PHOSPHATE N-ACETYLGLUCOSAMINEPHOSPHOTRANSFERASE"/>
    <property type="match status" value="1"/>
</dbReference>
<keyword evidence="12" id="KW-0460">Magnesium</keyword>
<comment type="subcellular location">
    <subcellularLocation>
        <location evidence="2">Endoplasmic reticulum membrane</location>
        <topology evidence="2">Multi-pass membrane protein</topology>
    </subcellularLocation>
</comment>
<feature type="transmembrane region" description="Helical" evidence="19">
    <location>
        <begin position="353"/>
        <end position="375"/>
    </location>
</feature>
<dbReference type="InterPro" id="IPR000715">
    <property type="entry name" value="Glycosyl_transferase_4"/>
</dbReference>
<dbReference type="GO" id="GO:0046872">
    <property type="term" value="F:metal ion binding"/>
    <property type="evidence" value="ECO:0007669"/>
    <property type="project" value="UniProtKB-KW"/>
</dbReference>
<dbReference type="AlphaFoldDB" id="A0A0S4IKK6"/>
<keyword evidence="7" id="KW-0328">Glycosyltransferase</keyword>
<dbReference type="PANTHER" id="PTHR10571">
    <property type="entry name" value="UDP-N-ACETYLGLUCOSAMINE--DOLICHYL-PHOSPHATE N-ACETYLGLUCOSAMINEPHOSPHOTRANSFERASE"/>
    <property type="match status" value="1"/>
</dbReference>
<evidence type="ECO:0000256" key="11">
    <source>
        <dbReference type="ARBA" id="ARBA00022824"/>
    </source>
</evidence>
<dbReference type="GO" id="GO:0006488">
    <property type="term" value="P:dolichol-linked oligosaccharide biosynthetic process"/>
    <property type="evidence" value="ECO:0007669"/>
    <property type="project" value="InterPro"/>
</dbReference>
<evidence type="ECO:0000256" key="10">
    <source>
        <dbReference type="ARBA" id="ARBA00022723"/>
    </source>
</evidence>
<organism evidence="20 21">
    <name type="scientific">Bodo saltans</name>
    <name type="common">Flagellated protozoan</name>
    <dbReference type="NCBI Taxonomy" id="75058"/>
    <lineage>
        <taxon>Eukaryota</taxon>
        <taxon>Discoba</taxon>
        <taxon>Euglenozoa</taxon>
        <taxon>Kinetoplastea</taxon>
        <taxon>Metakinetoplastina</taxon>
        <taxon>Eubodonida</taxon>
        <taxon>Bodonidae</taxon>
        <taxon>Bodo</taxon>
    </lineage>
</organism>
<keyword evidence="21" id="KW-1185">Reference proteome</keyword>
<dbReference type="CDD" id="cd06855">
    <property type="entry name" value="GT_GPT_euk"/>
    <property type="match status" value="1"/>
</dbReference>
<evidence type="ECO:0000313" key="21">
    <source>
        <dbReference type="Proteomes" id="UP000051952"/>
    </source>
</evidence>
<feature type="transmembrane region" description="Helical" evidence="19">
    <location>
        <begin position="85"/>
        <end position="105"/>
    </location>
</feature>
<comment type="cofactor">
    <cofactor evidence="1">
        <name>Mg(2+)</name>
        <dbReference type="ChEBI" id="CHEBI:18420"/>
    </cofactor>
</comment>
<feature type="transmembrane region" description="Helical" evidence="19">
    <location>
        <begin position="169"/>
        <end position="190"/>
    </location>
</feature>
<dbReference type="GO" id="GO:0005789">
    <property type="term" value="C:endoplasmic reticulum membrane"/>
    <property type="evidence" value="ECO:0007669"/>
    <property type="project" value="UniProtKB-SubCell"/>
</dbReference>
<dbReference type="VEuPathDB" id="TriTrypDB:BSAL_50660"/>
<feature type="transmembrane region" description="Helical" evidence="19">
    <location>
        <begin position="292"/>
        <end position="312"/>
    </location>
</feature>
<evidence type="ECO:0000313" key="20">
    <source>
        <dbReference type="EMBL" id="CUE64812.1"/>
    </source>
</evidence>
<comment type="similarity">
    <text evidence="4">Belongs to the glycosyltransferase 4 family.</text>
</comment>
<comment type="pathway">
    <text evidence="3">Protein modification; protein glycosylation.</text>
</comment>
<evidence type="ECO:0000256" key="4">
    <source>
        <dbReference type="ARBA" id="ARBA00009317"/>
    </source>
</evidence>
<feature type="transmembrane region" description="Helical" evidence="19">
    <location>
        <begin position="238"/>
        <end position="256"/>
    </location>
</feature>
<evidence type="ECO:0000256" key="6">
    <source>
        <dbReference type="ARBA" id="ARBA00017659"/>
    </source>
</evidence>
<feature type="transmembrane region" description="Helical" evidence="19">
    <location>
        <begin position="139"/>
        <end position="163"/>
    </location>
</feature>
<name>A0A0S4IKK6_BODSA</name>
<comment type="function">
    <text evidence="17">UDP-N-acetylglucosamine--dolichyl-phosphate N-acetylglucosaminephosphotransferase that operates in the biosynthetic pathway of dolichol-linked oligosaccharides, the glycan precursors employed in protein asparagine (N)-glycosylation. The assembly of dolichol-linked oligosaccharides begins on the cytosolic side of the endoplasmic reticulum membrane and finishes in its lumen. The sequential addition of sugars to dolichol pyrophosphate produces dolichol-linked oligosaccharides containing fourteen sugars, including two GlcNAcs, nine mannoses and three glucoses. Once assembled, the oligosaccharide is transferred from the lipid to nascent proteins by oligosaccharyltransferases. Catalyzes the initial step of dolichol-linked oligosaccharide biosynthesis, transfering GlcNAc-1-P from cytosolic UDP-GlcNAc onto the carrier lipid dolichyl phosphate (P-dolichol), yielding GlcNAc-P-P-dolichol embedded in the cytoplasmic leaflet of the endoplasmic reticulum membrane.</text>
</comment>
<evidence type="ECO:0000256" key="3">
    <source>
        <dbReference type="ARBA" id="ARBA00004922"/>
    </source>
</evidence>
<evidence type="ECO:0000256" key="18">
    <source>
        <dbReference type="ARBA" id="ARBA00045078"/>
    </source>
</evidence>
<feature type="transmembrane region" description="Helical" evidence="19">
    <location>
        <begin position="197"/>
        <end position="218"/>
    </location>
</feature>
<keyword evidence="10" id="KW-0479">Metal-binding</keyword>
<dbReference type="InterPro" id="IPR033895">
    <property type="entry name" value="GPT"/>
</dbReference>
<evidence type="ECO:0000256" key="1">
    <source>
        <dbReference type="ARBA" id="ARBA00001946"/>
    </source>
</evidence>
<gene>
    <name evidence="20" type="ORF">BSAL_50660</name>
</gene>
<evidence type="ECO:0000256" key="19">
    <source>
        <dbReference type="SAM" id="Phobius"/>
    </source>
</evidence>
<dbReference type="GO" id="GO:0003975">
    <property type="term" value="F:UDP-N-acetylglucosamine-dolichyl-phosphate N-acetylglucosaminephosphotransferase activity"/>
    <property type="evidence" value="ECO:0007669"/>
    <property type="project" value="UniProtKB-EC"/>
</dbReference>
<keyword evidence="13 19" id="KW-1133">Transmembrane helix</keyword>
<reference evidence="21" key="1">
    <citation type="submission" date="2015-09" db="EMBL/GenBank/DDBJ databases">
        <authorList>
            <consortium name="Pathogen Informatics"/>
        </authorList>
    </citation>
    <scope>NUCLEOTIDE SEQUENCE [LARGE SCALE GENOMIC DNA]</scope>
    <source>
        <strain evidence="21">Lake Konstanz</strain>
    </source>
</reference>
<dbReference type="UniPathway" id="UPA00378"/>
<evidence type="ECO:0000256" key="2">
    <source>
        <dbReference type="ARBA" id="ARBA00004477"/>
    </source>
</evidence>
<evidence type="ECO:0000256" key="13">
    <source>
        <dbReference type="ARBA" id="ARBA00022989"/>
    </source>
</evidence>
<evidence type="ECO:0000256" key="7">
    <source>
        <dbReference type="ARBA" id="ARBA00022676"/>
    </source>
</evidence>
<evidence type="ECO:0000256" key="16">
    <source>
        <dbReference type="ARBA" id="ARBA00033238"/>
    </source>
</evidence>
<dbReference type="GO" id="GO:0016757">
    <property type="term" value="F:glycosyltransferase activity"/>
    <property type="evidence" value="ECO:0007669"/>
    <property type="project" value="UniProtKB-KW"/>
</dbReference>
<feature type="transmembrane region" description="Helical" evidence="19">
    <location>
        <begin position="268"/>
        <end position="286"/>
    </location>
</feature>
<dbReference type="OrthoDB" id="10262326at2759"/>
<keyword evidence="8 20" id="KW-0808">Transferase</keyword>
<evidence type="ECO:0000256" key="8">
    <source>
        <dbReference type="ARBA" id="ARBA00022679"/>
    </source>
</evidence>
<accession>A0A0S4IKK6</accession>
<evidence type="ECO:0000256" key="9">
    <source>
        <dbReference type="ARBA" id="ARBA00022692"/>
    </source>
</evidence>